<evidence type="ECO:0000313" key="9">
    <source>
        <dbReference type="Proteomes" id="UP000030661"/>
    </source>
</evidence>
<comment type="function">
    <text evidence="6">Catalyzes the formation of acetyl phosphate from acetate and ATP. Can also catalyze the reverse reaction.</text>
</comment>
<dbReference type="HAMAP" id="MF_00020">
    <property type="entry name" value="Acetate_kinase"/>
    <property type="match status" value="1"/>
</dbReference>
<dbReference type="CDD" id="cd24010">
    <property type="entry name" value="ASKHA_NBD_AcK_PK"/>
    <property type="match status" value="1"/>
</dbReference>
<dbReference type="InterPro" id="IPR023865">
    <property type="entry name" value="Aliphatic_acid_kinase_CS"/>
</dbReference>
<feature type="binding site" evidence="6">
    <location>
        <begin position="283"/>
        <end position="285"/>
    </location>
    <ligand>
        <name>ATP</name>
        <dbReference type="ChEBI" id="CHEBI:30616"/>
    </ligand>
</feature>
<evidence type="ECO:0000313" key="8">
    <source>
        <dbReference type="EMBL" id="GAK56288.1"/>
    </source>
</evidence>
<dbReference type="PROSITE" id="PS01076">
    <property type="entry name" value="ACETATE_KINASE_2"/>
    <property type="match status" value="1"/>
</dbReference>
<dbReference type="SUPFAM" id="SSF53067">
    <property type="entry name" value="Actin-like ATPase domain"/>
    <property type="match status" value="2"/>
</dbReference>
<feature type="active site" description="Proton donor/acceptor" evidence="6">
    <location>
        <position position="148"/>
    </location>
</feature>
<accession>A0A081BVD3</accession>
<name>A0A081BVD3_VECG1</name>
<keyword evidence="2 6" id="KW-0808">Transferase</keyword>
<dbReference type="NCBIfam" id="TIGR00016">
    <property type="entry name" value="ackA"/>
    <property type="match status" value="1"/>
</dbReference>
<dbReference type="EMBL" id="DF820464">
    <property type="protein sequence ID" value="GAK56288.1"/>
    <property type="molecule type" value="Genomic_DNA"/>
</dbReference>
<evidence type="ECO:0000256" key="5">
    <source>
        <dbReference type="ARBA" id="ARBA00022840"/>
    </source>
</evidence>
<feature type="site" description="Transition state stabilizer" evidence="6">
    <location>
        <position position="241"/>
    </location>
</feature>
<dbReference type="PROSITE" id="PS01075">
    <property type="entry name" value="ACETATE_KINASE_1"/>
    <property type="match status" value="1"/>
</dbReference>
<dbReference type="GO" id="GO:0008776">
    <property type="term" value="F:acetate kinase activity"/>
    <property type="evidence" value="ECO:0007669"/>
    <property type="project" value="UniProtKB-UniRule"/>
</dbReference>
<dbReference type="Gene3D" id="3.30.420.40">
    <property type="match status" value="2"/>
</dbReference>
<dbReference type="GO" id="GO:0006083">
    <property type="term" value="P:acetate metabolic process"/>
    <property type="evidence" value="ECO:0007669"/>
    <property type="project" value="TreeGrafter"/>
</dbReference>
<dbReference type="HOGENOM" id="CLU_020352_0_1_0"/>
<dbReference type="GO" id="GO:0000287">
    <property type="term" value="F:magnesium ion binding"/>
    <property type="evidence" value="ECO:0007669"/>
    <property type="project" value="UniProtKB-UniRule"/>
</dbReference>
<dbReference type="InterPro" id="IPR000890">
    <property type="entry name" value="Aliphatic_acid_kin_short-chain"/>
</dbReference>
<comment type="catalytic activity">
    <reaction evidence="6">
        <text>acetate + ATP = acetyl phosphate + ADP</text>
        <dbReference type="Rhea" id="RHEA:11352"/>
        <dbReference type="ChEBI" id="CHEBI:22191"/>
        <dbReference type="ChEBI" id="CHEBI:30089"/>
        <dbReference type="ChEBI" id="CHEBI:30616"/>
        <dbReference type="ChEBI" id="CHEBI:456216"/>
        <dbReference type="EC" id="2.7.2.1"/>
    </reaction>
</comment>
<gene>
    <name evidence="6" type="primary">ackA</name>
    <name evidence="8" type="ORF">U27_03250</name>
</gene>
<evidence type="ECO:0000256" key="7">
    <source>
        <dbReference type="RuleBase" id="RU003835"/>
    </source>
</evidence>
<feature type="binding site" evidence="6">
    <location>
        <position position="384"/>
    </location>
    <ligand>
        <name>Mg(2+)</name>
        <dbReference type="ChEBI" id="CHEBI:18420"/>
    </ligand>
</feature>
<dbReference type="PANTHER" id="PTHR21060:SF15">
    <property type="entry name" value="ACETATE KINASE-RELATED"/>
    <property type="match status" value="1"/>
</dbReference>
<keyword evidence="4 6" id="KW-0418">Kinase</keyword>
<keyword evidence="3 6" id="KW-0547">Nucleotide-binding</keyword>
<keyword evidence="5 6" id="KW-0067">ATP-binding</keyword>
<proteinExistence type="inferred from homology"/>
<dbReference type="EC" id="2.7.2.1" evidence="6"/>
<dbReference type="Proteomes" id="UP000030661">
    <property type="component" value="Unassembled WGS sequence"/>
</dbReference>
<evidence type="ECO:0000256" key="3">
    <source>
        <dbReference type="ARBA" id="ARBA00022741"/>
    </source>
</evidence>
<evidence type="ECO:0000256" key="2">
    <source>
        <dbReference type="ARBA" id="ARBA00022679"/>
    </source>
</evidence>
<feature type="binding site" evidence="6">
    <location>
        <position position="7"/>
    </location>
    <ligand>
        <name>Mg(2+)</name>
        <dbReference type="ChEBI" id="CHEBI:18420"/>
    </ligand>
</feature>
<evidence type="ECO:0000256" key="1">
    <source>
        <dbReference type="ARBA" id="ARBA00008748"/>
    </source>
</evidence>
<dbReference type="UniPathway" id="UPA00340">
    <property type="reaction ID" value="UER00458"/>
</dbReference>
<feature type="binding site" evidence="6">
    <location>
        <begin position="331"/>
        <end position="335"/>
    </location>
    <ligand>
        <name>ATP</name>
        <dbReference type="ChEBI" id="CHEBI:30616"/>
    </ligand>
</feature>
<evidence type="ECO:0000256" key="6">
    <source>
        <dbReference type="HAMAP-Rule" id="MF_00020"/>
    </source>
</evidence>
<protein>
    <recommendedName>
        <fullName evidence="6">Acetate kinase</fullName>
        <ecNumber evidence="6">2.7.2.1</ecNumber>
    </recommendedName>
    <alternativeName>
        <fullName evidence="6">Acetokinase</fullName>
    </alternativeName>
</protein>
<organism evidence="8">
    <name type="scientific">Vecturithrix granuli</name>
    <dbReference type="NCBI Taxonomy" id="1499967"/>
    <lineage>
        <taxon>Bacteria</taxon>
        <taxon>Candidatus Moduliflexota</taxon>
        <taxon>Candidatus Vecturitrichia</taxon>
        <taxon>Candidatus Vecturitrichales</taxon>
        <taxon>Candidatus Vecturitrichaceae</taxon>
        <taxon>Candidatus Vecturithrix</taxon>
    </lineage>
</organism>
<sequence length="400" mass="44312">MKILVLNCGSSSVKYQLFDMTDESVLAKGIVERVGMTDAILTHRPTGKEKYCHVEPILEHTSAIKVVTNILVHPEHGVIQDVKEIDAVGHRVVHGGEKFSQSTLITQEVKNVLTEYIELAPLHNPPNLKGIAAAESVLPDVPQVGVFDTAFHSTIPRYAYLYALPYTLYQRYRIRRYGFHGTSHKFVARRVAQLMQKEFSALKIITCHLGNGASITAVDRGKSVETSMGFTPLEGLIMGTRAGDIDPAIIPYVMAKEELSLGEVDAMLNKHSGILGVSGIGSDMRDIEKAAEEGHERAQLALEMYRYRIRKYIGAYIAAMNGVDAIVFTAGIGENDPVSRAIIGKQLSFFGVEIDEERNNCRGVEREITTPTSKVKLWVIPTNEELMIARDTMEILMAKE</sequence>
<keyword evidence="6" id="KW-0479">Metal-binding</keyword>
<dbReference type="PANTHER" id="PTHR21060">
    <property type="entry name" value="ACETATE KINASE"/>
    <property type="match status" value="1"/>
</dbReference>
<dbReference type="GO" id="GO:0006085">
    <property type="term" value="P:acetyl-CoA biosynthetic process"/>
    <property type="evidence" value="ECO:0007669"/>
    <property type="project" value="UniProtKB-UniRule"/>
</dbReference>
<keyword evidence="6" id="KW-0963">Cytoplasm</keyword>
<comment type="pathway">
    <text evidence="6">Metabolic intermediate biosynthesis; acetyl-CoA biosynthesis; acetyl-CoA from acetate: step 1/2.</text>
</comment>
<feature type="binding site" evidence="6">
    <location>
        <position position="91"/>
    </location>
    <ligand>
        <name>substrate</name>
    </ligand>
</feature>
<comment type="subcellular location">
    <subcellularLocation>
        <location evidence="6">Cytoplasm</location>
    </subcellularLocation>
</comment>
<evidence type="ECO:0000256" key="4">
    <source>
        <dbReference type="ARBA" id="ARBA00022777"/>
    </source>
</evidence>
<reference evidence="8" key="1">
    <citation type="journal article" date="2015" name="PeerJ">
        <title>First genomic representation of candidate bacterial phylum KSB3 points to enhanced environmental sensing as a trigger of wastewater bulking.</title>
        <authorList>
            <person name="Sekiguchi Y."/>
            <person name="Ohashi A."/>
            <person name="Parks D.H."/>
            <person name="Yamauchi T."/>
            <person name="Tyson G.W."/>
            <person name="Hugenholtz P."/>
        </authorList>
    </citation>
    <scope>NUCLEOTIDE SEQUENCE [LARGE SCALE GENOMIC DNA]</scope>
</reference>
<dbReference type="Pfam" id="PF00871">
    <property type="entry name" value="Acetate_kinase"/>
    <property type="match status" value="1"/>
</dbReference>
<comment type="cofactor">
    <cofactor evidence="6">
        <name>Mg(2+)</name>
        <dbReference type="ChEBI" id="CHEBI:18420"/>
    </cofactor>
    <cofactor evidence="6">
        <name>Mn(2+)</name>
        <dbReference type="ChEBI" id="CHEBI:29035"/>
    </cofactor>
    <text evidence="6">Mg(2+). Can also accept Mn(2+).</text>
</comment>
<dbReference type="PRINTS" id="PR00471">
    <property type="entry name" value="ACETATEKNASE"/>
</dbReference>
<dbReference type="AlphaFoldDB" id="A0A081BVD3"/>
<keyword evidence="9" id="KW-1185">Reference proteome</keyword>
<comment type="similarity">
    <text evidence="1 6 7">Belongs to the acetokinase family.</text>
</comment>
<dbReference type="GO" id="GO:0005524">
    <property type="term" value="F:ATP binding"/>
    <property type="evidence" value="ECO:0007669"/>
    <property type="project" value="UniProtKB-KW"/>
</dbReference>
<comment type="subunit">
    <text evidence="6">Homodimer.</text>
</comment>
<dbReference type="InterPro" id="IPR004372">
    <property type="entry name" value="Ac/propionate_kinase"/>
</dbReference>
<keyword evidence="6" id="KW-0460">Magnesium</keyword>
<feature type="binding site" evidence="6">
    <location>
        <begin position="208"/>
        <end position="212"/>
    </location>
    <ligand>
        <name>ATP</name>
        <dbReference type="ChEBI" id="CHEBI:30616"/>
    </ligand>
</feature>
<dbReference type="eggNOG" id="COG0282">
    <property type="taxonomic scope" value="Bacteria"/>
</dbReference>
<feature type="site" description="Transition state stabilizer" evidence="6">
    <location>
        <position position="180"/>
    </location>
</feature>
<dbReference type="GO" id="GO:0005737">
    <property type="term" value="C:cytoplasm"/>
    <property type="evidence" value="ECO:0007669"/>
    <property type="project" value="UniProtKB-SubCell"/>
</dbReference>
<feature type="binding site" evidence="6">
    <location>
        <position position="14"/>
    </location>
    <ligand>
        <name>ATP</name>
        <dbReference type="ChEBI" id="CHEBI:30616"/>
    </ligand>
</feature>
<dbReference type="InterPro" id="IPR043129">
    <property type="entry name" value="ATPase_NBD"/>
</dbReference>
<dbReference type="PIRSF" id="PIRSF000722">
    <property type="entry name" value="Acetate_prop_kin"/>
    <property type="match status" value="1"/>
</dbReference>
<dbReference type="STRING" id="1499967.U27_03250"/>